<dbReference type="SUPFAM" id="SSF56112">
    <property type="entry name" value="Protein kinase-like (PK-like)"/>
    <property type="match status" value="1"/>
</dbReference>
<evidence type="ECO:0000256" key="4">
    <source>
        <dbReference type="ARBA" id="ARBA00022741"/>
    </source>
</evidence>
<dbReference type="Gene3D" id="1.10.510.10">
    <property type="entry name" value="Transferase(Phosphotransferase) domain 1"/>
    <property type="match status" value="1"/>
</dbReference>
<dbReference type="SMART" id="SM00220">
    <property type="entry name" value="S_TKc"/>
    <property type="match status" value="1"/>
</dbReference>
<dbReference type="AlphaFoldDB" id="A0A6I9QDQ5"/>
<reference evidence="10" key="1">
    <citation type="submission" date="2025-08" db="UniProtKB">
        <authorList>
            <consortium name="RefSeq"/>
        </authorList>
    </citation>
    <scope>IDENTIFICATION</scope>
</reference>
<dbReference type="InterPro" id="IPR008271">
    <property type="entry name" value="Ser/Thr_kinase_AS"/>
</dbReference>
<dbReference type="KEGG" id="egu:105034275"/>
<dbReference type="InterPro" id="IPR050205">
    <property type="entry name" value="CDPK_Ser/Thr_kinases"/>
</dbReference>
<dbReference type="PROSITE" id="PS00107">
    <property type="entry name" value="PROTEIN_KINASE_ATP"/>
    <property type="match status" value="1"/>
</dbReference>
<gene>
    <name evidence="10" type="primary">LOC105034275</name>
</gene>
<dbReference type="InParanoid" id="A0A6I9QDQ5"/>
<evidence type="ECO:0000313" key="9">
    <source>
        <dbReference type="Proteomes" id="UP000504607"/>
    </source>
</evidence>
<proteinExistence type="predicted"/>
<dbReference type="GO" id="GO:0005524">
    <property type="term" value="F:ATP binding"/>
    <property type="evidence" value="ECO:0007669"/>
    <property type="project" value="UniProtKB-UniRule"/>
</dbReference>
<dbReference type="InterPro" id="IPR017441">
    <property type="entry name" value="Protein_kinase_ATP_BS"/>
</dbReference>
<evidence type="ECO:0000313" key="10">
    <source>
        <dbReference type="RefSeq" id="XP_010907659.1"/>
    </source>
</evidence>
<dbReference type="CDD" id="cd05117">
    <property type="entry name" value="STKc_CAMK"/>
    <property type="match status" value="1"/>
</dbReference>
<dbReference type="InterPro" id="IPR000719">
    <property type="entry name" value="Prot_kinase_dom"/>
</dbReference>
<evidence type="ECO:0000259" key="8">
    <source>
        <dbReference type="PROSITE" id="PS50011"/>
    </source>
</evidence>
<dbReference type="Gene3D" id="3.30.200.20">
    <property type="entry name" value="Phosphorylase Kinase, domain 1"/>
    <property type="match status" value="1"/>
</dbReference>
<evidence type="ECO:0000256" key="3">
    <source>
        <dbReference type="ARBA" id="ARBA00022737"/>
    </source>
</evidence>
<dbReference type="PANTHER" id="PTHR24349">
    <property type="entry name" value="SERINE/THREONINE-PROTEIN KINASE"/>
    <property type="match status" value="1"/>
</dbReference>
<dbReference type="GeneID" id="105034275"/>
<feature type="domain" description="Protein kinase" evidence="8">
    <location>
        <begin position="38"/>
        <end position="296"/>
    </location>
</feature>
<dbReference type="PROSITE" id="PS00108">
    <property type="entry name" value="PROTEIN_KINASE_ST"/>
    <property type="match status" value="1"/>
</dbReference>
<organism evidence="9 10">
    <name type="scientific">Elaeis guineensis var. tenera</name>
    <name type="common">Oil palm</name>
    <dbReference type="NCBI Taxonomy" id="51953"/>
    <lineage>
        <taxon>Eukaryota</taxon>
        <taxon>Viridiplantae</taxon>
        <taxon>Streptophyta</taxon>
        <taxon>Embryophyta</taxon>
        <taxon>Tracheophyta</taxon>
        <taxon>Spermatophyta</taxon>
        <taxon>Magnoliopsida</taxon>
        <taxon>Liliopsida</taxon>
        <taxon>Arecaceae</taxon>
        <taxon>Arecoideae</taxon>
        <taxon>Cocoseae</taxon>
        <taxon>Elaeidinae</taxon>
        <taxon>Elaeis</taxon>
    </lineage>
</organism>
<evidence type="ECO:0000256" key="5">
    <source>
        <dbReference type="ARBA" id="ARBA00022777"/>
    </source>
</evidence>
<keyword evidence="5 10" id="KW-0418">Kinase</keyword>
<evidence type="ECO:0000256" key="1">
    <source>
        <dbReference type="ARBA" id="ARBA00022527"/>
    </source>
</evidence>
<accession>A0A6I9QDQ5</accession>
<protein>
    <submittedName>
        <fullName evidence="10">Calcium-dependent protein kinase 26</fullName>
    </submittedName>
</protein>
<name>A0A6I9QDQ5_ELAGV</name>
<dbReference type="FunFam" id="1.10.510.10:FF:000668">
    <property type="entry name" value="Phosphoenolpyruvate carboxylase kinase"/>
    <property type="match status" value="1"/>
</dbReference>
<sequence length="519" mass="56731">MAVALGNSIDPPYNSYKVPGLVDPILETPHISYLGDRYVLREQLGWGQFGVIWACSDLLTGQTLACKSIAKDRLVSSDDLRSVKLEIEVMARLSGHPNVVALKAVYEEEDCVHLVMELCAGGELFHRLEKHGCFSEHEAAILFRHLMEVVMYCHDNGIVHRDLKPENILLATKSSSSPIKLADFGLATYIKPGQSLYGTVGSPFYIAPEVLAGGYNEAADVWSAGVILYILLSGMPPFWGKTKSRIFESVRSAELRFPSDPWGGVSQSAKDLITGMLRRDPAQRLTAKQVLDHAWIKEHAEQPNVPCGHCNEINLGRGDLGSCSFSTPLVNASRDVSFSTLSPTPCQHQADHSSPASSCRPSFSTFIVDTSPLSHAVGFSFRSSFESNSLEFSSPIPLMPSFAFISPPGDQENLLGFTSDISKANTIQRDSSFGKLFMSPGSTACFSHDVRVSEHKVSEVRKGMTALSRTAGIHKRRNHTIGLGECEQQLDLIVSESVIRWASCTHLSSTPSLRSSLVC</sequence>
<keyword evidence="1" id="KW-0723">Serine/threonine-protein kinase</keyword>
<keyword evidence="6 7" id="KW-0067">ATP-binding</keyword>
<dbReference type="Proteomes" id="UP000504607">
    <property type="component" value="Unplaced"/>
</dbReference>
<dbReference type="InterPro" id="IPR011009">
    <property type="entry name" value="Kinase-like_dom_sf"/>
</dbReference>
<feature type="binding site" evidence="7">
    <location>
        <position position="71"/>
    </location>
    <ligand>
        <name>ATP</name>
        <dbReference type="ChEBI" id="CHEBI:30616"/>
    </ligand>
</feature>
<keyword evidence="2" id="KW-0808">Transferase</keyword>
<dbReference type="GO" id="GO:0004674">
    <property type="term" value="F:protein serine/threonine kinase activity"/>
    <property type="evidence" value="ECO:0007669"/>
    <property type="project" value="UniProtKB-KW"/>
</dbReference>
<keyword evidence="3" id="KW-0677">Repeat</keyword>
<evidence type="ECO:0000256" key="2">
    <source>
        <dbReference type="ARBA" id="ARBA00022679"/>
    </source>
</evidence>
<evidence type="ECO:0000256" key="7">
    <source>
        <dbReference type="PROSITE-ProRule" id="PRU10141"/>
    </source>
</evidence>
<dbReference type="Pfam" id="PF00069">
    <property type="entry name" value="Pkinase"/>
    <property type="match status" value="1"/>
</dbReference>
<dbReference type="RefSeq" id="XP_010907659.1">
    <property type="nucleotide sequence ID" value="XM_010909357.1"/>
</dbReference>
<dbReference type="OrthoDB" id="40902at2759"/>
<keyword evidence="4 7" id="KW-0547">Nucleotide-binding</keyword>
<keyword evidence="9" id="KW-1185">Reference proteome</keyword>
<dbReference type="PROSITE" id="PS50011">
    <property type="entry name" value="PROTEIN_KINASE_DOM"/>
    <property type="match status" value="1"/>
</dbReference>
<evidence type="ECO:0000256" key="6">
    <source>
        <dbReference type="ARBA" id="ARBA00022840"/>
    </source>
</evidence>